<reference evidence="2" key="1">
    <citation type="journal article" date="2021" name="Mol. Plant Microbe Interact.">
        <title>Complete Genome Sequence of the Plant-Pathogenic Fungus Colletotrichum lupini.</title>
        <authorList>
            <person name="Baroncelli R."/>
            <person name="Pensec F."/>
            <person name="Da Lio D."/>
            <person name="Boufleur T."/>
            <person name="Vicente I."/>
            <person name="Sarrocco S."/>
            <person name="Picot A."/>
            <person name="Baraldi E."/>
            <person name="Sukno S."/>
            <person name="Thon M."/>
            <person name="Le Floch G."/>
        </authorList>
    </citation>
    <scope>NUCLEOTIDE SEQUENCE</scope>
    <source>
        <strain evidence="2">IMI 504893</strain>
    </source>
</reference>
<dbReference type="AlphaFoldDB" id="A0A9Q8WL82"/>
<evidence type="ECO:0000313" key="3">
    <source>
        <dbReference type="Proteomes" id="UP000830671"/>
    </source>
</evidence>
<dbReference type="KEGG" id="clup:CLUP02_13024"/>
<gene>
    <name evidence="2" type="ORF">CLUP02_13024</name>
</gene>
<feature type="compositionally biased region" description="Polar residues" evidence="1">
    <location>
        <begin position="34"/>
        <end position="44"/>
    </location>
</feature>
<feature type="compositionally biased region" description="Low complexity" evidence="1">
    <location>
        <begin position="48"/>
        <end position="65"/>
    </location>
</feature>
<protein>
    <submittedName>
        <fullName evidence="2">Uncharacterized protein</fullName>
    </submittedName>
</protein>
<dbReference type="RefSeq" id="XP_049149128.1">
    <property type="nucleotide sequence ID" value="XM_049291982.1"/>
</dbReference>
<keyword evidence="3" id="KW-1185">Reference proteome</keyword>
<feature type="region of interest" description="Disordered" evidence="1">
    <location>
        <begin position="34"/>
        <end position="65"/>
    </location>
</feature>
<accession>A0A9Q8WL82</accession>
<name>A0A9Q8WL82_9PEZI</name>
<proteinExistence type="predicted"/>
<evidence type="ECO:0000313" key="2">
    <source>
        <dbReference type="EMBL" id="UQC87519.1"/>
    </source>
</evidence>
<organism evidence="2 3">
    <name type="scientific">Colletotrichum lupini</name>
    <dbReference type="NCBI Taxonomy" id="145971"/>
    <lineage>
        <taxon>Eukaryota</taxon>
        <taxon>Fungi</taxon>
        <taxon>Dikarya</taxon>
        <taxon>Ascomycota</taxon>
        <taxon>Pezizomycotina</taxon>
        <taxon>Sordariomycetes</taxon>
        <taxon>Hypocreomycetidae</taxon>
        <taxon>Glomerellales</taxon>
        <taxon>Glomerellaceae</taxon>
        <taxon>Colletotrichum</taxon>
        <taxon>Colletotrichum acutatum species complex</taxon>
    </lineage>
</organism>
<dbReference type="EMBL" id="CP019478">
    <property type="protein sequence ID" value="UQC87519.1"/>
    <property type="molecule type" value="Genomic_DNA"/>
</dbReference>
<sequence length="348" mass="38265">MKHLDKEPSLCRQGPGRKKYFGFLAINAKSKLQRVSSQSRTSAPVSEATRPLPASAPAPTSASPRGNVLPGARYCMHSCCATQPLSTSALTYTQYRHVSVRSSPCTHISESSSTIEIVHHHTSTTSRHLITDGSLAVAVAIDNQTGNGERASSPTATPIEFIIRNSEYSAGLPHPLETPRGISLQRLEDTRVSPFVLQCYQTCSVHVAITLWRTGTRFPIYLRKPSSNRLLVIPDPRHRSQETQSRAFTLQSLNKLIPVQCCPVSSWSIYLALNLYSPATQLTQPPHSLIAAHHASLALLPESCSGIVDFECFGRFSMHQTRTNAALGQLRVFDYYVHKHIQGSGAKR</sequence>
<dbReference type="Proteomes" id="UP000830671">
    <property type="component" value="Chromosome 6"/>
</dbReference>
<dbReference type="GeneID" id="73346992"/>
<evidence type="ECO:0000256" key="1">
    <source>
        <dbReference type="SAM" id="MobiDB-lite"/>
    </source>
</evidence>